<dbReference type="WBParaSite" id="PgR017X_g055_t02">
    <property type="protein sequence ID" value="PgR017X_g055_t02"/>
    <property type="gene ID" value="PgR017X_g055"/>
</dbReference>
<reference evidence="2" key="1">
    <citation type="submission" date="2022-11" db="UniProtKB">
        <authorList>
            <consortium name="WormBaseParasite"/>
        </authorList>
    </citation>
    <scope>IDENTIFICATION</scope>
</reference>
<dbReference type="Proteomes" id="UP000887569">
    <property type="component" value="Unplaced"/>
</dbReference>
<organism evidence="1 2">
    <name type="scientific">Parascaris univalens</name>
    <name type="common">Nematode worm</name>
    <dbReference type="NCBI Taxonomy" id="6257"/>
    <lineage>
        <taxon>Eukaryota</taxon>
        <taxon>Metazoa</taxon>
        <taxon>Ecdysozoa</taxon>
        <taxon>Nematoda</taxon>
        <taxon>Chromadorea</taxon>
        <taxon>Rhabditida</taxon>
        <taxon>Spirurina</taxon>
        <taxon>Ascaridomorpha</taxon>
        <taxon>Ascaridoidea</taxon>
        <taxon>Ascarididae</taxon>
        <taxon>Parascaris</taxon>
    </lineage>
</organism>
<dbReference type="AlphaFoldDB" id="A0A915AUV1"/>
<keyword evidence="1" id="KW-1185">Reference proteome</keyword>
<evidence type="ECO:0000313" key="2">
    <source>
        <dbReference type="WBParaSite" id="PgR017X_g055_t02"/>
    </source>
</evidence>
<proteinExistence type="predicted"/>
<protein>
    <submittedName>
        <fullName evidence="2">Uncharacterized protein</fullName>
    </submittedName>
</protein>
<evidence type="ECO:0000313" key="1">
    <source>
        <dbReference type="Proteomes" id="UP000887569"/>
    </source>
</evidence>
<sequence length="42" mass="5004">MKYRKKCDHESIKSSWRLIEAFLKHSIIVVRDAIDLNETELS</sequence>
<accession>A0A915AUV1</accession>
<name>A0A915AUV1_PARUN</name>